<accession>A0ABT3TAJ4</accession>
<evidence type="ECO:0000313" key="3">
    <source>
        <dbReference type="Proteomes" id="UP001143362"/>
    </source>
</evidence>
<dbReference type="InterPro" id="IPR001853">
    <property type="entry name" value="DSBA-like_thioredoxin_dom"/>
</dbReference>
<evidence type="ECO:0000313" key="2">
    <source>
        <dbReference type="EMBL" id="MCX2979270.1"/>
    </source>
</evidence>
<dbReference type="RefSeq" id="WP_279243271.1">
    <property type="nucleotide sequence ID" value="NZ_SHNN01000001.1"/>
</dbReference>
<gene>
    <name evidence="2" type="ORF">EYC98_00140</name>
</gene>
<feature type="domain" description="DSBA-like thioredoxin" evidence="1">
    <location>
        <begin position="6"/>
        <end position="197"/>
    </location>
</feature>
<evidence type="ECO:0000259" key="1">
    <source>
        <dbReference type="Pfam" id="PF01323"/>
    </source>
</evidence>
<sequence>MTNSVQIDYYSDVLCVWAWIAERRLSEVEKEWGEKVTIRHHFMDIFSDSHTKIPQQWADRNSWSGFAQHVRESAAPYEHAEVNARIWQSVRPSTSANAHLLLKAAQLELGENPAQQLAWAFREAFFMHAQDIGRLDVLQSICDDSNVDYQSLQQHLNTGTAMAALLSDHKLSQQQGLKGSPSWVMNNDRQTLYGNVGYRIISANIEEVLRTPYTEASWC</sequence>
<proteinExistence type="predicted"/>
<dbReference type="PANTHER" id="PTHR13887">
    <property type="entry name" value="GLUTATHIONE S-TRANSFERASE KAPPA"/>
    <property type="match status" value="1"/>
</dbReference>
<name>A0ABT3TAJ4_9GAMM</name>
<dbReference type="PANTHER" id="PTHR13887:SF41">
    <property type="entry name" value="THIOREDOXIN SUPERFAMILY PROTEIN"/>
    <property type="match status" value="1"/>
</dbReference>
<reference evidence="2" key="1">
    <citation type="submission" date="2019-02" db="EMBL/GenBank/DDBJ databases">
        <authorList>
            <person name="Li S.-H."/>
        </authorList>
    </citation>
    <scope>NUCLEOTIDE SEQUENCE</scope>
    <source>
        <strain evidence="2">IMCC14734</strain>
    </source>
</reference>
<dbReference type="Pfam" id="PF01323">
    <property type="entry name" value="DSBA"/>
    <property type="match status" value="1"/>
</dbReference>
<protein>
    <submittedName>
        <fullName evidence="2">Disulfide bond formation protein DsbA</fullName>
    </submittedName>
</protein>
<organism evidence="2 3">
    <name type="scientific">Candidatus Litorirhabdus singularis</name>
    <dbReference type="NCBI Taxonomy" id="2518993"/>
    <lineage>
        <taxon>Bacteria</taxon>
        <taxon>Pseudomonadati</taxon>
        <taxon>Pseudomonadota</taxon>
        <taxon>Gammaproteobacteria</taxon>
        <taxon>Cellvibrionales</taxon>
        <taxon>Halieaceae</taxon>
        <taxon>Candidatus Litorirhabdus</taxon>
    </lineage>
</organism>
<dbReference type="EMBL" id="SHNN01000001">
    <property type="protein sequence ID" value="MCX2979270.1"/>
    <property type="molecule type" value="Genomic_DNA"/>
</dbReference>
<keyword evidence="3" id="KW-1185">Reference proteome</keyword>
<dbReference type="SUPFAM" id="SSF52833">
    <property type="entry name" value="Thioredoxin-like"/>
    <property type="match status" value="1"/>
</dbReference>
<dbReference type="Proteomes" id="UP001143362">
    <property type="component" value="Unassembled WGS sequence"/>
</dbReference>
<comment type="caution">
    <text evidence="2">The sequence shown here is derived from an EMBL/GenBank/DDBJ whole genome shotgun (WGS) entry which is preliminary data.</text>
</comment>
<dbReference type="InterPro" id="IPR036249">
    <property type="entry name" value="Thioredoxin-like_sf"/>
</dbReference>
<dbReference type="Gene3D" id="3.40.30.10">
    <property type="entry name" value="Glutaredoxin"/>
    <property type="match status" value="1"/>
</dbReference>